<dbReference type="RefSeq" id="WP_167960655.1">
    <property type="nucleotide sequence ID" value="NZ_CP050831.1"/>
</dbReference>
<keyword evidence="1" id="KW-0732">Signal</keyword>
<dbReference type="PROSITE" id="PS51257">
    <property type="entry name" value="PROKAR_LIPOPROTEIN"/>
    <property type="match status" value="1"/>
</dbReference>
<reference evidence="3 4" key="1">
    <citation type="submission" date="2020-03" db="EMBL/GenBank/DDBJ databases">
        <title>Genomic analysis of Bacteroides faecium CBA7301.</title>
        <authorList>
            <person name="Kim J."/>
            <person name="Roh S.W."/>
        </authorList>
    </citation>
    <scope>NUCLEOTIDE SEQUENCE [LARGE SCALE GENOMIC DNA]</scope>
    <source>
        <strain evidence="3 4">CBA7301</strain>
    </source>
</reference>
<accession>A0A6H0KJL2</accession>
<dbReference type="Pfam" id="PF14292">
    <property type="entry name" value="SusE"/>
    <property type="match status" value="1"/>
</dbReference>
<dbReference type="EMBL" id="CP050831">
    <property type="protein sequence ID" value="QIU93475.1"/>
    <property type="molecule type" value="Genomic_DNA"/>
</dbReference>
<name>A0A6H0KJL2_9BACE</name>
<dbReference type="KEGG" id="bfc:BacF7301_04595"/>
<organism evidence="3 4">
    <name type="scientific">Bacteroides faecium</name>
    <dbReference type="NCBI Taxonomy" id="2715212"/>
    <lineage>
        <taxon>Bacteria</taxon>
        <taxon>Pseudomonadati</taxon>
        <taxon>Bacteroidota</taxon>
        <taxon>Bacteroidia</taxon>
        <taxon>Bacteroidales</taxon>
        <taxon>Bacteroidaceae</taxon>
        <taxon>Bacteroides</taxon>
    </lineage>
</organism>
<gene>
    <name evidence="3" type="ORF">BacF7301_04595</name>
</gene>
<protein>
    <submittedName>
        <fullName evidence="3">SusF/SusE family outer membrane protein</fullName>
    </submittedName>
</protein>
<keyword evidence="4" id="KW-1185">Reference proteome</keyword>
<dbReference type="AlphaFoldDB" id="A0A6H0KJL2"/>
<sequence>MKTKIMSLLMLAAGCFAWTSCAEDDMEMNKGSEPLKLSASTRQLVLDQRLDDKEALQLTWTPGSNEGTGAAISYRFEMDIQGNDFAGGVKKEIGKTDSRVVSYTHKELNDLLLSTWSLPVEEEAMFEARVTAVVAAESVPTQVSEIVTFKLTPYKFRILNLWMIGDATPNGWTLERATPMNPVTDVKGGFVWEGLLQKGEFKLLTNLLDWTPAYNRDETQENKLVYRDHYDEDNPDTKFVIEKVGTYRVELSIETLDITIKNLDGEVPYTELWIAGSSAGNTPVAMAQDADDPFSFVYNGKLVPGKFQIVSSATGTDCDVCQPATETESLPASSAIEWVKNGTAATNFWNVTAGNKYTLKLNLRTKRLSVSQYVAYEQVWMMGDVFNDGWNWDVVTAKLEMTQNPDNKNQFIYEGSLSQGEIKFPVEIDRSYGGKFIIAMKPGASITSDTDFQIVGGGDNKWKIEEAGDYKIVVDLYEEKVFFTKK</sequence>
<evidence type="ECO:0000256" key="1">
    <source>
        <dbReference type="SAM" id="SignalP"/>
    </source>
</evidence>
<dbReference type="Proteomes" id="UP000501780">
    <property type="component" value="Chromosome"/>
</dbReference>
<proteinExistence type="predicted"/>
<dbReference type="InterPro" id="IPR025970">
    <property type="entry name" value="SusE"/>
</dbReference>
<dbReference type="GO" id="GO:2001070">
    <property type="term" value="F:starch binding"/>
    <property type="evidence" value="ECO:0007669"/>
    <property type="project" value="InterPro"/>
</dbReference>
<feature type="chain" id="PRO_5026088121" evidence="1">
    <location>
        <begin position="23"/>
        <end position="486"/>
    </location>
</feature>
<evidence type="ECO:0000259" key="2">
    <source>
        <dbReference type="Pfam" id="PF14292"/>
    </source>
</evidence>
<feature type="domain" description="SusE outer membrane protein" evidence="2">
    <location>
        <begin position="24"/>
        <end position="130"/>
    </location>
</feature>
<dbReference type="Gene3D" id="2.60.40.3620">
    <property type="match status" value="2"/>
</dbReference>
<dbReference type="GO" id="GO:0019867">
    <property type="term" value="C:outer membrane"/>
    <property type="evidence" value="ECO:0007669"/>
    <property type="project" value="InterPro"/>
</dbReference>
<evidence type="ECO:0000313" key="4">
    <source>
        <dbReference type="Proteomes" id="UP000501780"/>
    </source>
</evidence>
<evidence type="ECO:0000313" key="3">
    <source>
        <dbReference type="EMBL" id="QIU93475.1"/>
    </source>
</evidence>
<feature type="signal peptide" evidence="1">
    <location>
        <begin position="1"/>
        <end position="22"/>
    </location>
</feature>